<feature type="transmembrane region" description="Helical" evidence="3">
    <location>
        <begin position="290"/>
        <end position="310"/>
    </location>
</feature>
<dbReference type="InterPro" id="IPR043128">
    <property type="entry name" value="Rev_trsase/Diguanyl_cyclase"/>
</dbReference>
<dbReference type="RefSeq" id="WP_048462901.1">
    <property type="nucleotide sequence ID" value="NZ_LABX01000044.1"/>
</dbReference>
<dbReference type="InterPro" id="IPR000160">
    <property type="entry name" value="GGDEF_dom"/>
</dbReference>
<dbReference type="Gene3D" id="3.30.70.270">
    <property type="match status" value="1"/>
</dbReference>
<dbReference type="GO" id="GO:0052621">
    <property type="term" value="F:diguanylate cyclase activity"/>
    <property type="evidence" value="ECO:0007669"/>
    <property type="project" value="UniProtKB-EC"/>
</dbReference>
<keyword evidence="3" id="KW-0472">Membrane</keyword>
<dbReference type="GO" id="GO:1902201">
    <property type="term" value="P:negative regulation of bacterial-type flagellum-dependent cell motility"/>
    <property type="evidence" value="ECO:0007669"/>
    <property type="project" value="TreeGrafter"/>
</dbReference>
<evidence type="ECO:0000256" key="2">
    <source>
        <dbReference type="ARBA" id="ARBA00034247"/>
    </source>
</evidence>
<dbReference type="PROSITE" id="PS50887">
    <property type="entry name" value="GGDEF"/>
    <property type="match status" value="1"/>
</dbReference>
<dbReference type="SMART" id="SM00267">
    <property type="entry name" value="GGDEF"/>
    <property type="match status" value="1"/>
</dbReference>
<dbReference type="AlphaFoldDB" id="A0A0J6VHR3"/>
<dbReference type="InterPro" id="IPR050469">
    <property type="entry name" value="Diguanylate_Cyclase"/>
</dbReference>
<comment type="catalytic activity">
    <reaction evidence="2">
        <text>2 GTP = 3',3'-c-di-GMP + 2 diphosphate</text>
        <dbReference type="Rhea" id="RHEA:24898"/>
        <dbReference type="ChEBI" id="CHEBI:33019"/>
        <dbReference type="ChEBI" id="CHEBI:37565"/>
        <dbReference type="ChEBI" id="CHEBI:58805"/>
        <dbReference type="EC" id="2.7.7.65"/>
    </reaction>
</comment>
<dbReference type="CDD" id="cd01949">
    <property type="entry name" value="GGDEF"/>
    <property type="match status" value="1"/>
</dbReference>
<sequence length="514" mass="55552">MPSPRRFLAGLQTVRVWVALGVLAPLGMLLVSGLMLSELRREMWARADDTSRNLLRVIETDIVRNVEIMDLALQGMVAKLENPLVAAAPEGLRQLILFDHVVTAEGMGILVQFDEHGTGILNSRYPSGLGGSFSDRDYFQVHRRNPDAGLYISKPYESRMSGAYTVAFSRRVTKPDGSFGGVVVATLRLSHFARMLSKIGLGPDSSINLVRRDGIRIVRFPYDVRDVGTDVAGASNFQRVLQERSGRFVDYAERDGVQRLFTFTEVGDLPLILSIGLSTDEIEAGWRAKALMIGLTLLALFGLAVLLALLCGRELRRREAVEAELARLSVTDGLTGLPNRRRFDAALQQALGAARGDRPLALLIVDADHFKRFNDRYGHAVGDEILRGLARCLAAAIHRPHDLVCRIGGEEFAVILPDTDEEGAARVAERLHAEAATVAVASAGIPAGALTVSIGLANTTSGGSQAEFYRAADAALYAAKSAGRNRTCRAETRPATPHLRLVAGADVVGTVSAP</sequence>
<protein>
    <recommendedName>
        <fullName evidence="1">diguanylate cyclase</fullName>
        <ecNumber evidence="1">2.7.7.65</ecNumber>
    </recommendedName>
</protein>
<dbReference type="PATRIC" id="fig|270351.6.peg.5690"/>
<dbReference type="InterPro" id="IPR054327">
    <property type="entry name" value="His-kinase-like_sensor"/>
</dbReference>
<evidence type="ECO:0000259" key="4">
    <source>
        <dbReference type="PROSITE" id="PS50887"/>
    </source>
</evidence>
<evidence type="ECO:0000256" key="1">
    <source>
        <dbReference type="ARBA" id="ARBA00012528"/>
    </source>
</evidence>
<keyword evidence="3" id="KW-1133">Transmembrane helix</keyword>
<dbReference type="NCBIfam" id="TIGR00254">
    <property type="entry name" value="GGDEF"/>
    <property type="match status" value="1"/>
</dbReference>
<dbReference type="InterPro" id="IPR029787">
    <property type="entry name" value="Nucleotide_cyclase"/>
</dbReference>
<dbReference type="Pfam" id="PF00990">
    <property type="entry name" value="GGDEF"/>
    <property type="match status" value="1"/>
</dbReference>
<evidence type="ECO:0000256" key="3">
    <source>
        <dbReference type="SAM" id="Phobius"/>
    </source>
</evidence>
<dbReference type="GO" id="GO:0043709">
    <property type="term" value="P:cell adhesion involved in single-species biofilm formation"/>
    <property type="evidence" value="ECO:0007669"/>
    <property type="project" value="TreeGrafter"/>
</dbReference>
<dbReference type="FunFam" id="3.30.70.270:FF:000001">
    <property type="entry name" value="Diguanylate cyclase domain protein"/>
    <property type="match status" value="1"/>
</dbReference>
<dbReference type="Proteomes" id="UP000035929">
    <property type="component" value="Unassembled WGS sequence"/>
</dbReference>
<dbReference type="CDD" id="cd12914">
    <property type="entry name" value="PDC1_DGC_like"/>
    <property type="match status" value="1"/>
</dbReference>
<dbReference type="EMBL" id="LABX01000044">
    <property type="protein sequence ID" value="KMO38631.1"/>
    <property type="molecule type" value="Genomic_DNA"/>
</dbReference>
<dbReference type="PANTHER" id="PTHR45138:SF9">
    <property type="entry name" value="DIGUANYLATE CYCLASE DGCM-RELATED"/>
    <property type="match status" value="1"/>
</dbReference>
<proteinExistence type="predicted"/>
<name>A0A0J6VHR3_9HYPH</name>
<feature type="transmembrane region" description="Helical" evidence="3">
    <location>
        <begin position="16"/>
        <end position="36"/>
    </location>
</feature>
<dbReference type="SUPFAM" id="SSF55073">
    <property type="entry name" value="Nucleotide cyclase"/>
    <property type="match status" value="1"/>
</dbReference>
<dbReference type="InterPro" id="IPR029151">
    <property type="entry name" value="Sensor-like_sf"/>
</dbReference>
<dbReference type="CDD" id="cd12915">
    <property type="entry name" value="PDC2_DGC_like"/>
    <property type="match status" value="1"/>
</dbReference>
<dbReference type="SUPFAM" id="SSF103190">
    <property type="entry name" value="Sensory domain-like"/>
    <property type="match status" value="1"/>
</dbReference>
<dbReference type="GO" id="GO:0005886">
    <property type="term" value="C:plasma membrane"/>
    <property type="evidence" value="ECO:0007669"/>
    <property type="project" value="TreeGrafter"/>
</dbReference>
<gene>
    <name evidence="5" type="ORF">VP06_05925</name>
</gene>
<feature type="domain" description="GGDEF" evidence="4">
    <location>
        <begin position="358"/>
        <end position="492"/>
    </location>
</feature>
<dbReference type="Pfam" id="PF22588">
    <property type="entry name" value="dCache_1_like"/>
    <property type="match status" value="1"/>
</dbReference>
<dbReference type="OrthoDB" id="9812260at2"/>
<evidence type="ECO:0000313" key="5">
    <source>
        <dbReference type="EMBL" id="KMO38631.1"/>
    </source>
</evidence>
<dbReference type="EC" id="2.7.7.65" evidence="1"/>
<accession>A0A0J6VHR3</accession>
<dbReference type="Gene3D" id="3.30.450.20">
    <property type="entry name" value="PAS domain"/>
    <property type="match status" value="2"/>
</dbReference>
<comment type="caution">
    <text evidence="5">The sequence shown here is derived from an EMBL/GenBank/DDBJ whole genome shotgun (WGS) entry which is preliminary data.</text>
</comment>
<organism evidence="5 6">
    <name type="scientific">Methylobacterium aquaticum</name>
    <dbReference type="NCBI Taxonomy" id="270351"/>
    <lineage>
        <taxon>Bacteria</taxon>
        <taxon>Pseudomonadati</taxon>
        <taxon>Pseudomonadota</taxon>
        <taxon>Alphaproteobacteria</taxon>
        <taxon>Hyphomicrobiales</taxon>
        <taxon>Methylobacteriaceae</taxon>
        <taxon>Methylobacterium</taxon>
    </lineage>
</organism>
<evidence type="ECO:0000313" key="6">
    <source>
        <dbReference type="Proteomes" id="UP000035929"/>
    </source>
</evidence>
<dbReference type="PANTHER" id="PTHR45138">
    <property type="entry name" value="REGULATORY COMPONENTS OF SENSORY TRANSDUCTION SYSTEM"/>
    <property type="match status" value="1"/>
</dbReference>
<reference evidence="5 6" key="1">
    <citation type="submission" date="2015-03" db="EMBL/GenBank/DDBJ databases">
        <title>Genome sequencing of Methylobacterium aquaticum DSM16371 type strain.</title>
        <authorList>
            <person name="Chaudhry V."/>
            <person name="Patil P.B."/>
        </authorList>
    </citation>
    <scope>NUCLEOTIDE SEQUENCE [LARGE SCALE GENOMIC DNA]</scope>
    <source>
        <strain evidence="5 6">DSM 16371</strain>
    </source>
</reference>
<keyword evidence="3" id="KW-0812">Transmembrane</keyword>